<gene>
    <name evidence="2" type="ORF">C7P63_01330</name>
</gene>
<dbReference type="EMBL" id="PXZH01000001">
    <property type="protein sequence ID" value="RST89748.1"/>
    <property type="molecule type" value="Genomic_DNA"/>
</dbReference>
<dbReference type="PANTHER" id="PTHR30383:SF27">
    <property type="entry name" value="SPORE GERMINATION LIPASE LIPC"/>
    <property type="match status" value="1"/>
</dbReference>
<comment type="caution">
    <text evidence="2">The sequence shown here is derived from an EMBL/GenBank/DDBJ whole genome shotgun (WGS) entry which is preliminary data.</text>
</comment>
<sequence>MKQKIPYIKKLLVMVALFALSFGLSSWLIPSAPSRLKATNTPVVTNKELIHLVAVGDSLTEGVGDTTEAGGYVPLLKSGLMDSLNIPALETVNYGRSGDKTWQIQRRIEKNPKLQQALKEADAITLTVGGNDLMKVVKAEMFNDITPELVKKKEVVYQKKLTELYQTLRKYNDRAPIYQLGIYNPYYMNFEELPSMQEIVNHWNLASKEIVKEERKAFFIPINDLIYKGTEQKNRVDTTDSNGSKKVNNLLSDTDNFHPNNLGYQVIANEFQKQMIETKKLWLEK</sequence>
<dbReference type="InterPro" id="IPR013830">
    <property type="entry name" value="SGNH_hydro"/>
</dbReference>
<dbReference type="PANTHER" id="PTHR30383">
    <property type="entry name" value="THIOESTERASE 1/PROTEASE 1/LYSOPHOSPHOLIPASE L1"/>
    <property type="match status" value="1"/>
</dbReference>
<name>A0A3S0AXZ2_9ENTE</name>
<dbReference type="InterPro" id="IPR036514">
    <property type="entry name" value="SGNH_hydro_sf"/>
</dbReference>
<dbReference type="OrthoDB" id="252349at2"/>
<keyword evidence="3" id="KW-1185">Reference proteome</keyword>
<dbReference type="CDD" id="cd04506">
    <property type="entry name" value="SGNH_hydrolase_YpmR_like"/>
    <property type="match status" value="1"/>
</dbReference>
<evidence type="ECO:0000259" key="1">
    <source>
        <dbReference type="Pfam" id="PF13472"/>
    </source>
</evidence>
<dbReference type="GO" id="GO:0004622">
    <property type="term" value="F:phosphatidylcholine lysophospholipase activity"/>
    <property type="evidence" value="ECO:0007669"/>
    <property type="project" value="TreeGrafter"/>
</dbReference>
<evidence type="ECO:0000313" key="2">
    <source>
        <dbReference type="EMBL" id="RST89748.1"/>
    </source>
</evidence>
<reference evidence="2 3" key="1">
    <citation type="submission" date="2018-03" db="EMBL/GenBank/DDBJ databases">
        <authorList>
            <person name="Gulvik C.A."/>
        </authorList>
    </citation>
    <scope>NUCLEOTIDE SEQUENCE [LARGE SCALE GENOMIC DNA]</scope>
    <source>
        <strain evidence="2 3">JCM 31581</strain>
    </source>
</reference>
<organism evidence="2 3">
    <name type="scientific">Vagococcus humatus</name>
    <dbReference type="NCBI Taxonomy" id="1889241"/>
    <lineage>
        <taxon>Bacteria</taxon>
        <taxon>Bacillati</taxon>
        <taxon>Bacillota</taxon>
        <taxon>Bacilli</taxon>
        <taxon>Lactobacillales</taxon>
        <taxon>Enterococcaceae</taxon>
        <taxon>Vagococcus</taxon>
    </lineage>
</organism>
<dbReference type="InterPro" id="IPR051532">
    <property type="entry name" value="Ester_Hydrolysis_Enzymes"/>
</dbReference>
<evidence type="ECO:0000313" key="3">
    <source>
        <dbReference type="Proteomes" id="UP000277864"/>
    </source>
</evidence>
<dbReference type="Pfam" id="PF13472">
    <property type="entry name" value="Lipase_GDSL_2"/>
    <property type="match status" value="1"/>
</dbReference>
<accession>A0A3S0AXZ2</accession>
<protein>
    <submittedName>
        <fullName evidence="2">Lipase</fullName>
    </submittedName>
</protein>
<dbReference type="RefSeq" id="WP_125942358.1">
    <property type="nucleotide sequence ID" value="NZ_PXZH01000001.1"/>
</dbReference>
<dbReference type="AlphaFoldDB" id="A0A3S0AXZ2"/>
<feature type="domain" description="SGNH hydrolase-type esterase" evidence="1">
    <location>
        <begin position="54"/>
        <end position="266"/>
    </location>
</feature>
<dbReference type="Gene3D" id="3.40.50.1110">
    <property type="entry name" value="SGNH hydrolase"/>
    <property type="match status" value="1"/>
</dbReference>
<dbReference type="SUPFAM" id="SSF52266">
    <property type="entry name" value="SGNH hydrolase"/>
    <property type="match status" value="1"/>
</dbReference>
<proteinExistence type="predicted"/>
<dbReference type="Proteomes" id="UP000277864">
    <property type="component" value="Unassembled WGS sequence"/>
</dbReference>